<proteinExistence type="predicted"/>
<name>A0A392T1J6_9FABA</name>
<dbReference type="EMBL" id="LXQA010473150">
    <property type="protein sequence ID" value="MCI54036.1"/>
    <property type="molecule type" value="Genomic_DNA"/>
</dbReference>
<reference evidence="1 2" key="1">
    <citation type="journal article" date="2018" name="Front. Plant Sci.">
        <title>Red Clover (Trifolium pratense) and Zigzag Clover (T. medium) - A Picture of Genomic Similarities and Differences.</title>
        <authorList>
            <person name="Dluhosova J."/>
            <person name="Istvanek J."/>
            <person name="Nedelnik J."/>
            <person name="Repkova J."/>
        </authorList>
    </citation>
    <scope>NUCLEOTIDE SEQUENCE [LARGE SCALE GENOMIC DNA]</scope>
    <source>
        <strain evidence="2">cv. 10/8</strain>
        <tissue evidence="1">Leaf</tissue>
    </source>
</reference>
<evidence type="ECO:0000313" key="1">
    <source>
        <dbReference type="EMBL" id="MCI54036.1"/>
    </source>
</evidence>
<comment type="caution">
    <text evidence="1">The sequence shown here is derived from an EMBL/GenBank/DDBJ whole genome shotgun (WGS) entry which is preliminary data.</text>
</comment>
<keyword evidence="2" id="KW-1185">Reference proteome</keyword>
<accession>A0A392T1J6</accession>
<dbReference type="Proteomes" id="UP000265520">
    <property type="component" value="Unassembled WGS sequence"/>
</dbReference>
<feature type="non-terminal residue" evidence="1">
    <location>
        <position position="1"/>
    </location>
</feature>
<organism evidence="1 2">
    <name type="scientific">Trifolium medium</name>
    <dbReference type="NCBI Taxonomy" id="97028"/>
    <lineage>
        <taxon>Eukaryota</taxon>
        <taxon>Viridiplantae</taxon>
        <taxon>Streptophyta</taxon>
        <taxon>Embryophyta</taxon>
        <taxon>Tracheophyta</taxon>
        <taxon>Spermatophyta</taxon>
        <taxon>Magnoliopsida</taxon>
        <taxon>eudicotyledons</taxon>
        <taxon>Gunneridae</taxon>
        <taxon>Pentapetalae</taxon>
        <taxon>rosids</taxon>
        <taxon>fabids</taxon>
        <taxon>Fabales</taxon>
        <taxon>Fabaceae</taxon>
        <taxon>Papilionoideae</taxon>
        <taxon>50 kb inversion clade</taxon>
        <taxon>NPAAA clade</taxon>
        <taxon>Hologalegina</taxon>
        <taxon>IRL clade</taxon>
        <taxon>Trifolieae</taxon>
        <taxon>Trifolium</taxon>
    </lineage>
</organism>
<sequence>IGNFDGGLTESGEVLTKVLVVSLADIEQSCSGYLDVLTPGELVDKLPMEICISCY</sequence>
<evidence type="ECO:0000313" key="2">
    <source>
        <dbReference type="Proteomes" id="UP000265520"/>
    </source>
</evidence>
<dbReference type="AlphaFoldDB" id="A0A392T1J6"/>
<protein>
    <submittedName>
        <fullName evidence="1">Uncharacterized protein</fullName>
    </submittedName>
</protein>